<dbReference type="PANTHER" id="PTHR11468:SF3">
    <property type="entry name" value="GLYCOGEN PHOSPHORYLASE, LIVER FORM"/>
    <property type="match status" value="1"/>
</dbReference>
<evidence type="ECO:0000256" key="6">
    <source>
        <dbReference type="ARBA" id="ARBA00022533"/>
    </source>
</evidence>
<dbReference type="Proteomes" id="UP000092605">
    <property type="component" value="Unassembled WGS sequence"/>
</dbReference>
<reference evidence="15 17" key="2">
    <citation type="submission" date="2016-11" db="EMBL/GenBank/DDBJ databases">
        <authorList>
            <person name="Varghese N."/>
            <person name="Submissions S."/>
        </authorList>
    </citation>
    <scope>NUCLEOTIDE SEQUENCE [LARGE SCALE GENOMIC DNA]</scope>
    <source>
        <strain evidence="15 17">DSM 7308</strain>
    </source>
</reference>
<evidence type="ECO:0000256" key="1">
    <source>
        <dbReference type="ARBA" id="ARBA00001275"/>
    </source>
</evidence>
<dbReference type="FunFam" id="3.40.50.2000:FF:000153">
    <property type="entry name" value="Alpha-1,4 glucan phosphorylase"/>
    <property type="match status" value="1"/>
</dbReference>
<comment type="function">
    <text evidence="13">Allosteric enzyme that catalyzes the rate-limiting step in glycogen catabolism, the phosphorolytic cleavage of glycogen to produce glucose-1-phosphate, and plays a central role in maintaining cellular and organismal glucose homeostasis.</text>
</comment>
<keyword evidence="6" id="KW-0021">Allosteric enzyme</keyword>
<evidence type="ECO:0000256" key="13">
    <source>
        <dbReference type="RuleBase" id="RU000587"/>
    </source>
</evidence>
<comment type="cofactor">
    <cofactor evidence="2 13">
        <name>pyridoxal 5'-phosphate</name>
        <dbReference type="ChEBI" id="CHEBI:597326"/>
    </cofactor>
</comment>
<dbReference type="GO" id="GO:0030170">
    <property type="term" value="F:pyridoxal phosphate binding"/>
    <property type="evidence" value="ECO:0007669"/>
    <property type="project" value="InterPro"/>
</dbReference>
<dbReference type="GO" id="GO:0005980">
    <property type="term" value="P:glycogen catabolic process"/>
    <property type="evidence" value="ECO:0007669"/>
    <property type="project" value="TreeGrafter"/>
</dbReference>
<dbReference type="FunFam" id="3.40.50.2000:FF:000003">
    <property type="entry name" value="Alpha-1,4 glucan phosphorylase"/>
    <property type="match status" value="1"/>
</dbReference>
<proteinExistence type="inferred from homology"/>
<dbReference type="Proteomes" id="UP000323392">
    <property type="component" value="Unassembled WGS sequence"/>
</dbReference>
<comment type="catalytic activity">
    <reaction evidence="1 13">
        <text>[(1-&gt;4)-alpha-D-glucosyl](n) + phosphate = [(1-&gt;4)-alpha-D-glucosyl](n-1) + alpha-D-glucose 1-phosphate</text>
        <dbReference type="Rhea" id="RHEA:41732"/>
        <dbReference type="Rhea" id="RHEA-COMP:9584"/>
        <dbReference type="Rhea" id="RHEA-COMP:9586"/>
        <dbReference type="ChEBI" id="CHEBI:15444"/>
        <dbReference type="ChEBI" id="CHEBI:43474"/>
        <dbReference type="ChEBI" id="CHEBI:58601"/>
        <dbReference type="EC" id="2.4.1.1"/>
    </reaction>
</comment>
<dbReference type="SUPFAM" id="SSF53756">
    <property type="entry name" value="UDP-Glycosyltransferase/glycogen phosphorylase"/>
    <property type="match status" value="1"/>
</dbReference>
<evidence type="ECO:0000256" key="12">
    <source>
        <dbReference type="PIRSR" id="PIRSR000460-1"/>
    </source>
</evidence>
<keyword evidence="10 13" id="KW-0119">Carbohydrate metabolism</keyword>
<dbReference type="RefSeq" id="WP_066069449.1">
    <property type="nucleotide sequence ID" value="NZ_FRBG01000003.1"/>
</dbReference>
<evidence type="ECO:0000256" key="10">
    <source>
        <dbReference type="ARBA" id="ARBA00023277"/>
    </source>
</evidence>
<evidence type="ECO:0000313" key="14">
    <source>
        <dbReference type="EMBL" id="KXZ39751.1"/>
    </source>
</evidence>
<dbReference type="PIRSF" id="PIRSF000460">
    <property type="entry name" value="Pprylas_GlgP"/>
    <property type="match status" value="1"/>
</dbReference>
<keyword evidence="9 12" id="KW-0663">Pyridoxal phosphate</keyword>
<organism evidence="14 16">
    <name type="scientific">Alkalithermobacter thermoalcaliphilus JW-YL-7 = DSM 7308</name>
    <dbReference type="NCBI Taxonomy" id="1121328"/>
    <lineage>
        <taxon>Bacteria</taxon>
        <taxon>Bacillati</taxon>
        <taxon>Bacillota</taxon>
        <taxon>Clostridia</taxon>
        <taxon>Peptostreptococcales</taxon>
        <taxon>Tepidibacteraceae</taxon>
        <taxon>Alkalithermobacter</taxon>
    </lineage>
</organism>
<evidence type="ECO:0000256" key="5">
    <source>
        <dbReference type="ARBA" id="ARBA00022490"/>
    </source>
</evidence>
<evidence type="ECO:0000256" key="9">
    <source>
        <dbReference type="ARBA" id="ARBA00022898"/>
    </source>
</evidence>
<dbReference type="STRING" id="1121328.JWYL7_0826"/>
<keyword evidence="5" id="KW-0963">Cytoplasm</keyword>
<keyword evidence="7 13" id="KW-0328">Glycosyltransferase</keyword>
<dbReference type="OrthoDB" id="9760804at2"/>
<dbReference type="InterPro" id="IPR011833">
    <property type="entry name" value="Glycg_phsphrylas"/>
</dbReference>
<feature type="modified residue" description="N6-(pyridoxal phosphate)lysine" evidence="12">
    <location>
        <position position="646"/>
    </location>
</feature>
<dbReference type="NCBIfam" id="TIGR02093">
    <property type="entry name" value="P_ylase"/>
    <property type="match status" value="1"/>
</dbReference>
<comment type="similarity">
    <text evidence="4 13">Belongs to the glycogen phosphorylase family.</text>
</comment>
<gene>
    <name evidence="14" type="ORF">JWYL7_0826</name>
    <name evidence="15" type="ORF">SAMN05661008_00571</name>
</gene>
<evidence type="ECO:0000313" key="15">
    <source>
        <dbReference type="EMBL" id="SHK62134.1"/>
    </source>
</evidence>
<dbReference type="PROSITE" id="PS00102">
    <property type="entry name" value="PHOSPHORYLASE"/>
    <property type="match status" value="1"/>
</dbReference>
<dbReference type="GO" id="GO:0005737">
    <property type="term" value="C:cytoplasm"/>
    <property type="evidence" value="ECO:0007669"/>
    <property type="project" value="UniProtKB-SubCell"/>
</dbReference>
<dbReference type="InterPro" id="IPR035090">
    <property type="entry name" value="Pyridoxal_P_attach_site"/>
</dbReference>
<evidence type="ECO:0000256" key="4">
    <source>
        <dbReference type="ARBA" id="ARBA00006047"/>
    </source>
</evidence>
<name>A0A150FQ55_CLOPD</name>
<accession>A0A150FQ55</accession>
<protein>
    <recommendedName>
        <fullName evidence="13">Alpha-1,4 glucan phosphorylase</fullName>
        <ecNumber evidence="13">2.4.1.1</ecNumber>
    </recommendedName>
</protein>
<sequence>MNIIENEFKQSYIRSLKITRGKSLCNATTLDKYLALCNLIREYIFENWVKTNEIYEENSEKQVYYFSMEFLMGKLLVSNLINLGIKDICENALKELNISLNELEEFEDDMGLGNGGLGRLAACFLDSMASIDVPGHGIGIRYNYGFFKQKIVNGYQIEHPDYWLEKENPWEVKRQDEAIRVKFYGNVKMEYKDNKLVFIHQDYESVLAIPYDVPIVGYKNNKVNTLRLWSVKAEDEFDYHMFSRGEYHRAVENKLNAEAICNTLYPDDSHEKGKLLRLKQEYFLVCAGVKSIVNQYKKLGKDLTQFHKHIAIHINDTHPSLAIPELMRILIDEEGLGWDQAWEITKNTISYTNHTIMSEALEKWDINLFKKLLPRIFMIIEEIDRRFRQEIKNTKNTSIISDNNIKMANLSIIGSHSVNGVAQLHTEILKKKELKDFYIIYPNKFNNKTNGIAHRRWLLKCNPLLADLISQTIGTEWICDPIRLVDLAKFKKDSYIKEKLDLVKRNNKLNLSKLISRKNSINIDPDSIFDVQIKRIHEYKRQTLNIFNVIHLYNTILENPNLDIHPRTFIFSGKAAPGYFMAKKIIKLINTVADKINNDKRVKDKIKVVFMEDYSVSLAEKIIPACDVSEQISTTTKEASGTGNMKFMMNGAITIATLDGANIEIAKAVGEDNIVLFGIRAKEFYDLQGSYNCLDIYNNDLRVKKVLDSLVNGFLTQDHLEFEPLYSSIIKNNDQYFILKDFNSYINAQNKIDKLYKNKDKWLEMAVVNIAHSGIFSSDNTIYEYAKEIWNVSCR</sequence>
<dbReference type="Pfam" id="PF00343">
    <property type="entry name" value="Phosphorylase"/>
    <property type="match status" value="1"/>
</dbReference>
<evidence type="ECO:0000313" key="16">
    <source>
        <dbReference type="Proteomes" id="UP000092605"/>
    </source>
</evidence>
<reference evidence="14 16" key="1">
    <citation type="submission" date="2016-02" db="EMBL/GenBank/DDBJ databases">
        <title>Draft genome sequence for Clostridium paradoxum JW-YL-7.</title>
        <authorList>
            <person name="Utturkar S.M."/>
            <person name="Lancaster A."/>
            <person name="Poole F.L."/>
            <person name="Adams M.W."/>
            <person name="Brown S.D."/>
        </authorList>
    </citation>
    <scope>NUCLEOTIDE SEQUENCE [LARGE SCALE GENOMIC DNA]</scope>
    <source>
        <strain evidence="14 16">JW-YL-7</strain>
    </source>
</reference>
<evidence type="ECO:0000313" key="17">
    <source>
        <dbReference type="Proteomes" id="UP000323392"/>
    </source>
</evidence>
<dbReference type="PATRIC" id="fig|1121328.3.peg.832"/>
<comment type="subcellular location">
    <subcellularLocation>
        <location evidence="3">Cytoplasm</location>
    </subcellularLocation>
</comment>
<keyword evidence="8 13" id="KW-0808">Transferase</keyword>
<dbReference type="InterPro" id="IPR000811">
    <property type="entry name" value="Glyco_trans_35"/>
</dbReference>
<keyword evidence="17" id="KW-1185">Reference proteome</keyword>
<comment type="function">
    <text evidence="11">Phosphorylase is an important allosteric enzyme in carbohydrate metabolism. Enzymes from different sources differ in their regulatory mechanisms and in their natural substrates. However, all known phosphorylases share catalytic and structural properties.</text>
</comment>
<dbReference type="EMBL" id="FRBG01000003">
    <property type="protein sequence ID" value="SHK62134.1"/>
    <property type="molecule type" value="Genomic_DNA"/>
</dbReference>
<evidence type="ECO:0000256" key="7">
    <source>
        <dbReference type="ARBA" id="ARBA00022676"/>
    </source>
</evidence>
<dbReference type="EC" id="2.4.1.1" evidence="13"/>
<dbReference type="GO" id="GO:0008184">
    <property type="term" value="F:glycogen phosphorylase activity"/>
    <property type="evidence" value="ECO:0007669"/>
    <property type="project" value="InterPro"/>
</dbReference>
<comment type="caution">
    <text evidence="14">The sequence shown here is derived from an EMBL/GenBank/DDBJ whole genome shotgun (WGS) entry which is preliminary data.</text>
</comment>
<dbReference type="PANTHER" id="PTHR11468">
    <property type="entry name" value="GLYCOGEN PHOSPHORYLASE"/>
    <property type="match status" value="1"/>
</dbReference>
<evidence type="ECO:0000256" key="3">
    <source>
        <dbReference type="ARBA" id="ARBA00004496"/>
    </source>
</evidence>
<dbReference type="Gene3D" id="3.40.50.2000">
    <property type="entry name" value="Glycogen Phosphorylase B"/>
    <property type="match status" value="2"/>
</dbReference>
<dbReference type="CDD" id="cd04300">
    <property type="entry name" value="GT35_Glycogen_Phosphorylase"/>
    <property type="match status" value="1"/>
</dbReference>
<evidence type="ECO:0000256" key="11">
    <source>
        <dbReference type="ARBA" id="ARBA00025174"/>
    </source>
</evidence>
<dbReference type="EMBL" id="LSFY01000001">
    <property type="protein sequence ID" value="KXZ39751.1"/>
    <property type="molecule type" value="Genomic_DNA"/>
</dbReference>
<dbReference type="AlphaFoldDB" id="A0A150FQ55"/>
<evidence type="ECO:0000256" key="2">
    <source>
        <dbReference type="ARBA" id="ARBA00001933"/>
    </source>
</evidence>
<evidence type="ECO:0000256" key="8">
    <source>
        <dbReference type="ARBA" id="ARBA00022679"/>
    </source>
</evidence>